<proteinExistence type="predicted"/>
<dbReference type="Proteomes" id="UP000230605">
    <property type="component" value="Chromosome 7"/>
</dbReference>
<dbReference type="EMBL" id="LKMD01000106">
    <property type="protein sequence ID" value="PIA91611.1"/>
    <property type="molecule type" value="Genomic_DNA"/>
</dbReference>
<feature type="compositionally biased region" description="Basic residues" evidence="1">
    <location>
        <begin position="1"/>
        <end position="12"/>
    </location>
</feature>
<reference evidence="3 5" key="2">
    <citation type="submission" date="2023-09" db="EMBL/GenBank/DDBJ databases">
        <title>Complete-Gapless Cercospora beticola genome.</title>
        <authorList>
            <person name="Wyatt N.A."/>
            <person name="Spanner R.E."/>
            <person name="Bolton M.D."/>
        </authorList>
    </citation>
    <scope>NUCLEOTIDE SEQUENCE [LARGE SCALE GENOMIC DNA]</scope>
    <source>
        <strain evidence="3">Cb09-40</strain>
    </source>
</reference>
<dbReference type="EMBL" id="CP134190">
    <property type="protein sequence ID" value="WPB06697.1"/>
    <property type="molecule type" value="Genomic_DNA"/>
</dbReference>
<protein>
    <submittedName>
        <fullName evidence="2">Uncharacterized protein</fullName>
    </submittedName>
</protein>
<feature type="compositionally biased region" description="Acidic residues" evidence="1">
    <location>
        <begin position="90"/>
        <end position="99"/>
    </location>
</feature>
<evidence type="ECO:0000313" key="3">
    <source>
        <dbReference type="EMBL" id="WPB06697.1"/>
    </source>
</evidence>
<organism evidence="2 4">
    <name type="scientific">Cercospora beticola</name>
    <name type="common">Sugarbeet leaf spot fungus</name>
    <dbReference type="NCBI Taxonomy" id="122368"/>
    <lineage>
        <taxon>Eukaryota</taxon>
        <taxon>Fungi</taxon>
        <taxon>Dikarya</taxon>
        <taxon>Ascomycota</taxon>
        <taxon>Pezizomycotina</taxon>
        <taxon>Dothideomycetes</taxon>
        <taxon>Dothideomycetidae</taxon>
        <taxon>Mycosphaerellales</taxon>
        <taxon>Mycosphaerellaceae</taxon>
        <taxon>Cercospora</taxon>
    </lineage>
</organism>
<reference evidence="2 4" key="1">
    <citation type="submission" date="2015-10" db="EMBL/GenBank/DDBJ databases">
        <title>The cercosporin biosynthetic gene cluster was horizontally transferred to several fungal lineages and shown to be expanded in Cercospora beticola based on microsynteny with recipient genomes.</title>
        <authorList>
            <person name="De Jonge R."/>
            <person name="Ebert M.K."/>
            <person name="Suttle J.C."/>
            <person name="Jurick Ii W.M."/>
            <person name="Secor G.A."/>
            <person name="Thomma B.P."/>
            <person name="Van De Peer Y."/>
            <person name="Bolton M.D."/>
        </authorList>
    </citation>
    <scope>NUCLEOTIDE SEQUENCE [LARGE SCALE GENOMIC DNA]</scope>
    <source>
        <strain evidence="2 4">09-40</strain>
    </source>
</reference>
<name>A0A2G5HGF1_CERBT</name>
<feature type="region of interest" description="Disordered" evidence="1">
    <location>
        <begin position="68"/>
        <end position="103"/>
    </location>
</feature>
<evidence type="ECO:0000313" key="4">
    <source>
        <dbReference type="Proteomes" id="UP000230605"/>
    </source>
</evidence>
<feature type="region of interest" description="Disordered" evidence="1">
    <location>
        <begin position="1"/>
        <end position="26"/>
    </location>
</feature>
<keyword evidence="5" id="KW-1185">Reference proteome</keyword>
<evidence type="ECO:0000313" key="2">
    <source>
        <dbReference type="EMBL" id="PIA91611.1"/>
    </source>
</evidence>
<accession>A0A2G5HGF1</accession>
<dbReference type="Proteomes" id="UP001302367">
    <property type="component" value="Chromosome 7"/>
</dbReference>
<evidence type="ECO:0000313" key="5">
    <source>
        <dbReference type="Proteomes" id="UP001302367"/>
    </source>
</evidence>
<sequence>MTKIRGQTRTRIRQIGPSGGGQKIASDLRVKIAKGGPSRGGETIPSYVRAKIPELTLIRGGKGNTSRMLVKIPKISPSRGGKGTTSGGQADEDASEDGERETKDVVRWLGGVVSRISGESDHIVHATAFTQPSQKSRLRVAD</sequence>
<gene>
    <name evidence="2" type="ORF">CB0940_09028</name>
    <name evidence="3" type="ORF">RHO25_011356</name>
</gene>
<evidence type="ECO:0000256" key="1">
    <source>
        <dbReference type="SAM" id="MobiDB-lite"/>
    </source>
</evidence>
<dbReference type="AlphaFoldDB" id="A0A2G5HGF1"/>